<dbReference type="Pfam" id="PF00528">
    <property type="entry name" value="BPD_transp_1"/>
    <property type="match status" value="1"/>
</dbReference>
<feature type="transmembrane region" description="Helical" evidence="7">
    <location>
        <begin position="182"/>
        <end position="204"/>
    </location>
</feature>
<comment type="similarity">
    <text evidence="7">Belongs to the binding-protein-dependent transport system permease family.</text>
</comment>
<dbReference type="SUPFAM" id="SSF161098">
    <property type="entry name" value="MetI-like"/>
    <property type="match status" value="1"/>
</dbReference>
<evidence type="ECO:0000256" key="1">
    <source>
        <dbReference type="ARBA" id="ARBA00004651"/>
    </source>
</evidence>
<comment type="subcellular location">
    <subcellularLocation>
        <location evidence="1 7">Cell membrane</location>
        <topology evidence="1 7">Multi-pass membrane protein</topology>
    </subcellularLocation>
</comment>
<keyword evidence="3" id="KW-1003">Cell membrane</keyword>
<dbReference type="CDD" id="cd06261">
    <property type="entry name" value="TM_PBP2"/>
    <property type="match status" value="1"/>
</dbReference>
<name>A0A0U1NXD9_9BACI</name>
<sequence length="275" mass="31201">MNTRSITSKVFVHTILIIFSLLFIAPFLWMFITALKTPSETFVFPPKLIPSHFEFSNFYKAWTVLPFNTFLKNSLIVTGVGIIGQLLSSSLVAYGFARFNFKGRNILFLILLAGMMIPWDVTAIPLYMEFNHLGWINTLKPLIVPTFFGSPYFIFLLRQFLLGVPKEMEEAAIIDGANHVQIFIRIFIPLMSPVLVVVGVFQMLNAWNDYLGPLIFLNDQSKYTLTLGLMQFKGMFGVDMTSIMASTLLICIPPIIVFFIAQRYILDGVQNTGIK</sequence>
<evidence type="ECO:0000256" key="4">
    <source>
        <dbReference type="ARBA" id="ARBA00022692"/>
    </source>
</evidence>
<keyword evidence="2 7" id="KW-0813">Transport</keyword>
<evidence type="ECO:0000256" key="3">
    <source>
        <dbReference type="ARBA" id="ARBA00022475"/>
    </source>
</evidence>
<dbReference type="PANTHER" id="PTHR43744:SF8">
    <property type="entry name" value="SN-GLYCEROL-3-PHOSPHATE TRANSPORT SYSTEM PERMEASE PROTEIN UGPE"/>
    <property type="match status" value="1"/>
</dbReference>
<evidence type="ECO:0000259" key="8">
    <source>
        <dbReference type="PROSITE" id="PS50928"/>
    </source>
</evidence>
<dbReference type="PANTHER" id="PTHR43744">
    <property type="entry name" value="ABC TRANSPORTER PERMEASE PROTEIN MG189-RELATED-RELATED"/>
    <property type="match status" value="1"/>
</dbReference>
<organism evidence="9 10">
    <name type="scientific">Neobacillus massiliamazoniensis</name>
    <dbReference type="NCBI Taxonomy" id="1499688"/>
    <lineage>
        <taxon>Bacteria</taxon>
        <taxon>Bacillati</taxon>
        <taxon>Bacillota</taxon>
        <taxon>Bacilli</taxon>
        <taxon>Bacillales</taxon>
        <taxon>Bacillaceae</taxon>
        <taxon>Neobacillus</taxon>
    </lineage>
</organism>
<feature type="transmembrane region" description="Helical" evidence="7">
    <location>
        <begin position="75"/>
        <end position="94"/>
    </location>
</feature>
<protein>
    <submittedName>
        <fullName evidence="9">Sugar ABC transporter permease</fullName>
    </submittedName>
</protein>
<dbReference type="Proteomes" id="UP000199087">
    <property type="component" value="Unassembled WGS sequence"/>
</dbReference>
<dbReference type="GO" id="GO:0055085">
    <property type="term" value="P:transmembrane transport"/>
    <property type="evidence" value="ECO:0007669"/>
    <property type="project" value="InterPro"/>
</dbReference>
<dbReference type="RefSeq" id="WP_090635030.1">
    <property type="nucleotide sequence ID" value="NZ_CVRB01000003.1"/>
</dbReference>
<evidence type="ECO:0000256" key="7">
    <source>
        <dbReference type="RuleBase" id="RU363032"/>
    </source>
</evidence>
<keyword evidence="4 7" id="KW-0812">Transmembrane</keyword>
<keyword evidence="6 7" id="KW-0472">Membrane</keyword>
<feature type="transmembrane region" description="Helical" evidence="7">
    <location>
        <begin position="240"/>
        <end position="261"/>
    </location>
</feature>
<feature type="transmembrane region" description="Helical" evidence="7">
    <location>
        <begin position="142"/>
        <end position="161"/>
    </location>
</feature>
<dbReference type="InterPro" id="IPR000515">
    <property type="entry name" value="MetI-like"/>
</dbReference>
<keyword evidence="10" id="KW-1185">Reference proteome</keyword>
<dbReference type="STRING" id="1499688.BN000_02633"/>
<feature type="domain" description="ABC transmembrane type-1" evidence="8">
    <location>
        <begin position="71"/>
        <end position="261"/>
    </location>
</feature>
<reference evidence="10" key="1">
    <citation type="submission" date="2015-05" db="EMBL/GenBank/DDBJ databases">
        <authorList>
            <person name="Urmite Genomes"/>
        </authorList>
    </citation>
    <scope>NUCLEOTIDE SEQUENCE [LARGE SCALE GENOMIC DNA]</scope>
    <source>
        <strain evidence="10">LF1</strain>
    </source>
</reference>
<dbReference type="PROSITE" id="PS50928">
    <property type="entry name" value="ABC_TM1"/>
    <property type="match status" value="1"/>
</dbReference>
<evidence type="ECO:0000256" key="5">
    <source>
        <dbReference type="ARBA" id="ARBA00022989"/>
    </source>
</evidence>
<accession>A0A0U1NXD9</accession>
<dbReference type="GO" id="GO:0005886">
    <property type="term" value="C:plasma membrane"/>
    <property type="evidence" value="ECO:0007669"/>
    <property type="project" value="UniProtKB-SubCell"/>
</dbReference>
<dbReference type="Gene3D" id="1.10.3720.10">
    <property type="entry name" value="MetI-like"/>
    <property type="match status" value="1"/>
</dbReference>
<dbReference type="EMBL" id="CVRB01000003">
    <property type="protein sequence ID" value="CRK82689.1"/>
    <property type="molecule type" value="Genomic_DNA"/>
</dbReference>
<dbReference type="InterPro" id="IPR035906">
    <property type="entry name" value="MetI-like_sf"/>
</dbReference>
<evidence type="ECO:0000313" key="9">
    <source>
        <dbReference type="EMBL" id="CRK82689.1"/>
    </source>
</evidence>
<proteinExistence type="inferred from homology"/>
<gene>
    <name evidence="9" type="ORF">BN000_02633</name>
</gene>
<keyword evidence="5 7" id="KW-1133">Transmembrane helix</keyword>
<evidence type="ECO:0000256" key="6">
    <source>
        <dbReference type="ARBA" id="ARBA00023136"/>
    </source>
</evidence>
<evidence type="ECO:0000256" key="2">
    <source>
        <dbReference type="ARBA" id="ARBA00022448"/>
    </source>
</evidence>
<feature type="transmembrane region" description="Helical" evidence="7">
    <location>
        <begin position="12"/>
        <end position="32"/>
    </location>
</feature>
<dbReference type="AlphaFoldDB" id="A0A0U1NXD9"/>
<feature type="transmembrane region" description="Helical" evidence="7">
    <location>
        <begin position="106"/>
        <end position="127"/>
    </location>
</feature>
<evidence type="ECO:0000313" key="10">
    <source>
        <dbReference type="Proteomes" id="UP000199087"/>
    </source>
</evidence>
<dbReference type="OrthoDB" id="9771544at2"/>